<sequence length="33" mass="3822">MPMSSREWFDIKTIGSYLGKNHNLMLNLNLQGI</sequence>
<accession>A0A1I7WSI4</accession>
<name>A0A1I7WSI4_HETBA</name>
<keyword evidence="1" id="KW-1185">Reference proteome</keyword>
<evidence type="ECO:0000313" key="2">
    <source>
        <dbReference type="WBParaSite" id="Hba_08052"/>
    </source>
</evidence>
<proteinExistence type="predicted"/>
<dbReference type="Proteomes" id="UP000095283">
    <property type="component" value="Unplaced"/>
</dbReference>
<protein>
    <submittedName>
        <fullName evidence="2">Restriction endonuclease subunit S</fullName>
    </submittedName>
</protein>
<reference evidence="2" key="1">
    <citation type="submission" date="2016-11" db="UniProtKB">
        <authorList>
            <consortium name="WormBaseParasite"/>
        </authorList>
    </citation>
    <scope>IDENTIFICATION</scope>
</reference>
<organism evidence="1 2">
    <name type="scientific">Heterorhabditis bacteriophora</name>
    <name type="common">Entomopathogenic nematode worm</name>
    <dbReference type="NCBI Taxonomy" id="37862"/>
    <lineage>
        <taxon>Eukaryota</taxon>
        <taxon>Metazoa</taxon>
        <taxon>Ecdysozoa</taxon>
        <taxon>Nematoda</taxon>
        <taxon>Chromadorea</taxon>
        <taxon>Rhabditida</taxon>
        <taxon>Rhabditina</taxon>
        <taxon>Rhabditomorpha</taxon>
        <taxon>Strongyloidea</taxon>
        <taxon>Heterorhabditidae</taxon>
        <taxon>Heterorhabditis</taxon>
    </lineage>
</organism>
<dbReference type="AlphaFoldDB" id="A0A1I7WSI4"/>
<dbReference type="WBParaSite" id="Hba_08052">
    <property type="protein sequence ID" value="Hba_08052"/>
    <property type="gene ID" value="Hba_08052"/>
</dbReference>
<evidence type="ECO:0000313" key="1">
    <source>
        <dbReference type="Proteomes" id="UP000095283"/>
    </source>
</evidence>